<evidence type="ECO:0000313" key="3">
    <source>
        <dbReference type="Proteomes" id="UP000198307"/>
    </source>
</evidence>
<evidence type="ECO:0000256" key="1">
    <source>
        <dbReference type="SAM" id="SignalP"/>
    </source>
</evidence>
<sequence>MKPSALFPAFAGLALMAACTETAPPQPLRCSEQFHHQLVGKNIGEVTLPDALRRRIIIPGAIPGPVEDPARLNIHVDDKGWIIDAGCG</sequence>
<dbReference type="AlphaFoldDB" id="A0A239PVP2"/>
<protein>
    <recommendedName>
        <fullName evidence="4">Peptidase inhibitor I78 family protein</fullName>
    </recommendedName>
</protein>
<proteinExistence type="predicted"/>
<dbReference type="EMBL" id="FZQB01000007">
    <property type="protein sequence ID" value="SNT74364.1"/>
    <property type="molecule type" value="Genomic_DNA"/>
</dbReference>
<feature type="signal peptide" evidence="1">
    <location>
        <begin position="1"/>
        <end position="17"/>
    </location>
</feature>
<evidence type="ECO:0008006" key="4">
    <source>
        <dbReference type="Google" id="ProtNLM"/>
    </source>
</evidence>
<accession>A0A239PVP2</accession>
<dbReference type="Proteomes" id="UP000198307">
    <property type="component" value="Unassembled WGS sequence"/>
</dbReference>
<name>A0A239PVP2_9RHOB</name>
<evidence type="ECO:0000313" key="2">
    <source>
        <dbReference type="EMBL" id="SNT74364.1"/>
    </source>
</evidence>
<dbReference type="RefSeq" id="WP_089344500.1">
    <property type="nucleotide sequence ID" value="NZ_CP067129.1"/>
</dbReference>
<reference evidence="2 3" key="1">
    <citation type="submission" date="2017-07" db="EMBL/GenBank/DDBJ databases">
        <authorList>
            <person name="Sun Z.S."/>
            <person name="Albrecht U."/>
            <person name="Echele G."/>
            <person name="Lee C.C."/>
        </authorList>
    </citation>
    <scope>NUCLEOTIDE SEQUENCE [LARGE SCALE GENOMIC DNA]</scope>
    <source>
        <strain evidence="2 3">DSM 14827</strain>
    </source>
</reference>
<dbReference type="OrthoDB" id="8724542at2"/>
<keyword evidence="3" id="KW-1185">Reference proteome</keyword>
<organism evidence="2 3">
    <name type="scientific">Paracoccus seriniphilus</name>
    <dbReference type="NCBI Taxonomy" id="184748"/>
    <lineage>
        <taxon>Bacteria</taxon>
        <taxon>Pseudomonadati</taxon>
        <taxon>Pseudomonadota</taxon>
        <taxon>Alphaproteobacteria</taxon>
        <taxon>Rhodobacterales</taxon>
        <taxon>Paracoccaceae</taxon>
        <taxon>Paracoccus</taxon>
    </lineage>
</organism>
<dbReference type="PROSITE" id="PS51257">
    <property type="entry name" value="PROKAR_LIPOPROTEIN"/>
    <property type="match status" value="1"/>
</dbReference>
<gene>
    <name evidence="2" type="ORF">SAMN05444959_10778</name>
</gene>
<feature type="chain" id="PRO_5012467126" description="Peptidase inhibitor I78 family protein" evidence="1">
    <location>
        <begin position="18"/>
        <end position="88"/>
    </location>
</feature>
<keyword evidence="1" id="KW-0732">Signal</keyword>